<evidence type="ECO:0000256" key="5">
    <source>
        <dbReference type="ARBA" id="ARBA00047422"/>
    </source>
</evidence>
<dbReference type="Pfam" id="PF13560">
    <property type="entry name" value="HTH_31"/>
    <property type="match status" value="1"/>
</dbReference>
<dbReference type="SUPFAM" id="SSF47413">
    <property type="entry name" value="lambda repressor-like DNA-binding domains"/>
    <property type="match status" value="1"/>
</dbReference>
<dbReference type="Pfam" id="PF00145">
    <property type="entry name" value="DNA_methylase"/>
    <property type="match status" value="1"/>
</dbReference>
<evidence type="ECO:0000256" key="8">
    <source>
        <dbReference type="RuleBase" id="RU000417"/>
    </source>
</evidence>
<evidence type="ECO:0000256" key="6">
    <source>
        <dbReference type="PROSITE-ProRule" id="PRU01016"/>
    </source>
</evidence>
<dbReference type="InterPro" id="IPR001387">
    <property type="entry name" value="Cro/C1-type_HTH"/>
</dbReference>
<proteinExistence type="inferred from homology"/>
<evidence type="ECO:0000259" key="9">
    <source>
        <dbReference type="PROSITE" id="PS50943"/>
    </source>
</evidence>
<dbReference type="InterPro" id="IPR010982">
    <property type="entry name" value="Lambda_DNA-bd_dom_sf"/>
</dbReference>
<dbReference type="SMART" id="SM00530">
    <property type="entry name" value="HTH_XRE"/>
    <property type="match status" value="1"/>
</dbReference>
<feature type="domain" description="HTH cro/C1-type" evidence="9">
    <location>
        <begin position="25"/>
        <end position="58"/>
    </location>
</feature>
<dbReference type="Proteomes" id="UP000539372">
    <property type="component" value="Unassembled WGS sequence"/>
</dbReference>
<dbReference type="GO" id="GO:0003886">
    <property type="term" value="F:DNA (cytosine-5-)-methyltransferase activity"/>
    <property type="evidence" value="ECO:0007669"/>
    <property type="project" value="UniProtKB-EC"/>
</dbReference>
<dbReference type="InterPro" id="IPR050750">
    <property type="entry name" value="C5-MTase"/>
</dbReference>
<reference evidence="10 11" key="1">
    <citation type="submission" date="2020-04" db="EMBL/GenBank/DDBJ databases">
        <title>Rhodospirillaceae bacterium KN72 isolated from deep sea.</title>
        <authorList>
            <person name="Zhang D.-C."/>
        </authorList>
    </citation>
    <scope>NUCLEOTIDE SEQUENCE [LARGE SCALE GENOMIC DNA]</scope>
    <source>
        <strain evidence="10 11">KN72</strain>
    </source>
</reference>
<dbReference type="InterPro" id="IPR029063">
    <property type="entry name" value="SAM-dependent_MTases_sf"/>
</dbReference>
<keyword evidence="3 6" id="KW-0949">S-adenosyl-L-methionine</keyword>
<dbReference type="CDD" id="cd00093">
    <property type="entry name" value="HTH_XRE"/>
    <property type="match status" value="1"/>
</dbReference>
<dbReference type="PRINTS" id="PR00105">
    <property type="entry name" value="C5METTRFRASE"/>
</dbReference>
<comment type="catalytic activity">
    <reaction evidence="5 8">
        <text>a 2'-deoxycytidine in DNA + S-adenosyl-L-methionine = a 5-methyl-2'-deoxycytidine in DNA + S-adenosyl-L-homocysteine + H(+)</text>
        <dbReference type="Rhea" id="RHEA:13681"/>
        <dbReference type="Rhea" id="RHEA-COMP:11369"/>
        <dbReference type="Rhea" id="RHEA-COMP:11370"/>
        <dbReference type="ChEBI" id="CHEBI:15378"/>
        <dbReference type="ChEBI" id="CHEBI:57856"/>
        <dbReference type="ChEBI" id="CHEBI:59789"/>
        <dbReference type="ChEBI" id="CHEBI:85452"/>
        <dbReference type="ChEBI" id="CHEBI:85454"/>
        <dbReference type="EC" id="2.1.1.37"/>
    </reaction>
</comment>
<dbReference type="PANTHER" id="PTHR46098:SF1">
    <property type="entry name" value="TRNA (CYTOSINE(38)-C(5))-METHYLTRANSFERASE"/>
    <property type="match status" value="1"/>
</dbReference>
<dbReference type="Gene3D" id="1.10.260.40">
    <property type="entry name" value="lambda repressor-like DNA-binding domains"/>
    <property type="match status" value="1"/>
</dbReference>
<dbReference type="InterPro" id="IPR001525">
    <property type="entry name" value="C5_MeTfrase"/>
</dbReference>
<dbReference type="Gene3D" id="3.90.120.30">
    <property type="match status" value="1"/>
</dbReference>
<comment type="caution">
    <text evidence="10">The sequence shown here is derived from an EMBL/GenBank/DDBJ whole genome shotgun (WGS) entry which is preliminary data.</text>
</comment>
<dbReference type="PROSITE" id="PS00095">
    <property type="entry name" value="C5_MTASE_2"/>
    <property type="match status" value="1"/>
</dbReference>
<evidence type="ECO:0000256" key="2">
    <source>
        <dbReference type="ARBA" id="ARBA00022679"/>
    </source>
</evidence>
<dbReference type="GO" id="GO:0009307">
    <property type="term" value="P:DNA restriction-modification system"/>
    <property type="evidence" value="ECO:0007669"/>
    <property type="project" value="UniProtKB-KW"/>
</dbReference>
<dbReference type="PANTHER" id="PTHR46098">
    <property type="entry name" value="TRNA (CYTOSINE(38)-C(5))-METHYLTRANSFERASE"/>
    <property type="match status" value="1"/>
</dbReference>
<dbReference type="PROSITE" id="PS50943">
    <property type="entry name" value="HTH_CROC1"/>
    <property type="match status" value="1"/>
</dbReference>
<organism evidence="10 11">
    <name type="scientific">Pacificispira spongiicola</name>
    <dbReference type="NCBI Taxonomy" id="2729598"/>
    <lineage>
        <taxon>Bacteria</taxon>
        <taxon>Pseudomonadati</taxon>
        <taxon>Pseudomonadota</taxon>
        <taxon>Alphaproteobacteria</taxon>
        <taxon>Rhodospirillales</taxon>
        <taxon>Rhodospirillaceae</taxon>
        <taxon>Pacificispira</taxon>
    </lineage>
</organism>
<evidence type="ECO:0000256" key="1">
    <source>
        <dbReference type="ARBA" id="ARBA00022603"/>
    </source>
</evidence>
<dbReference type="GO" id="GO:0032259">
    <property type="term" value="P:methylation"/>
    <property type="evidence" value="ECO:0007669"/>
    <property type="project" value="UniProtKB-KW"/>
</dbReference>
<protein>
    <recommendedName>
        <fullName evidence="8">Cytosine-specific methyltransferase</fullName>
        <ecNumber evidence="8">2.1.1.37</ecNumber>
    </recommendedName>
</protein>
<dbReference type="CDD" id="cd00315">
    <property type="entry name" value="Cyt_C5_DNA_methylase"/>
    <property type="match status" value="1"/>
</dbReference>
<keyword evidence="2 6" id="KW-0808">Transferase</keyword>
<dbReference type="PROSITE" id="PS00094">
    <property type="entry name" value="C5_MTASE_1"/>
    <property type="match status" value="1"/>
</dbReference>
<dbReference type="Gene3D" id="3.40.50.150">
    <property type="entry name" value="Vaccinia Virus protein VP39"/>
    <property type="match status" value="1"/>
</dbReference>
<dbReference type="SUPFAM" id="SSF53335">
    <property type="entry name" value="S-adenosyl-L-methionine-dependent methyltransferases"/>
    <property type="match status" value="1"/>
</dbReference>
<accession>A0A7Y0DXU8</accession>
<dbReference type="EC" id="2.1.1.37" evidence="8"/>
<keyword evidence="1 6" id="KW-0489">Methyltransferase</keyword>
<dbReference type="GO" id="GO:0003677">
    <property type="term" value="F:DNA binding"/>
    <property type="evidence" value="ECO:0007669"/>
    <property type="project" value="InterPro"/>
</dbReference>
<evidence type="ECO:0000256" key="3">
    <source>
        <dbReference type="ARBA" id="ARBA00022691"/>
    </source>
</evidence>
<dbReference type="AlphaFoldDB" id="A0A7Y0DXU8"/>
<sequence>MSKWQKISQRRYPVQSTIAVSEFSQLRTLAGLSIEQLGELGGYSPSTLYRWERGETPPRKAAVELLQRIIDERRARNQHGSAFRFIDLFAGIGGLRRGFEPLGGECVFSSEWDRYSQLTYKANYGCKHDVAGDITKIPADAISEHDLLLAGFPCQPFSLAGVSKKNALGRAHGFRCEAQGTLFFDVARIIAHHRPRAFLLENVKNLVNHDRGRTFEIIHRTLTEELGYHIHWKVIDARSWVPQHRERIFIVGFRDPNDFTFADFLIPDPLKGPKLGSILHPGDGSEGPDRHYTVGNMRKVSDRYVLTDHLWRYLQDYAEKHRLRGNGFGFGLVGNNDVTRTLSARYFKDGSEILVSRGRGNPRRLTPRECARLMGFDKPDGSDFIIPVSDTQAYRQFGNAVVVPVVEAVAKHMAPWLGADADVEMQQRRLPLAV</sequence>
<feature type="active site" evidence="6">
    <location>
        <position position="154"/>
    </location>
</feature>
<evidence type="ECO:0000313" key="10">
    <source>
        <dbReference type="EMBL" id="NMM43603.1"/>
    </source>
</evidence>
<keyword evidence="4" id="KW-0680">Restriction system</keyword>
<dbReference type="NCBIfam" id="TIGR00675">
    <property type="entry name" value="dcm"/>
    <property type="match status" value="1"/>
</dbReference>
<evidence type="ECO:0000256" key="7">
    <source>
        <dbReference type="RuleBase" id="RU000416"/>
    </source>
</evidence>
<dbReference type="EMBL" id="JABBNT010000001">
    <property type="protein sequence ID" value="NMM43603.1"/>
    <property type="molecule type" value="Genomic_DNA"/>
</dbReference>
<evidence type="ECO:0000313" key="11">
    <source>
        <dbReference type="Proteomes" id="UP000539372"/>
    </source>
</evidence>
<comment type="similarity">
    <text evidence="6 7">Belongs to the class I-like SAM-binding methyltransferase superfamily. C5-methyltransferase family.</text>
</comment>
<keyword evidence="11" id="KW-1185">Reference proteome</keyword>
<gene>
    <name evidence="10" type="primary">dcm</name>
    <name evidence="10" type="ORF">HH303_03880</name>
</gene>
<name>A0A7Y0DXU8_9PROT</name>
<evidence type="ECO:0000256" key="4">
    <source>
        <dbReference type="ARBA" id="ARBA00022747"/>
    </source>
</evidence>
<dbReference type="InterPro" id="IPR031303">
    <property type="entry name" value="C5_meth_CS"/>
</dbReference>
<dbReference type="InterPro" id="IPR018117">
    <property type="entry name" value="C5_DNA_meth_AS"/>
</dbReference>
<dbReference type="PROSITE" id="PS51679">
    <property type="entry name" value="SAM_MT_C5"/>
    <property type="match status" value="1"/>
</dbReference>